<dbReference type="RefSeq" id="WP_011701449.1">
    <property type="nucleotide sequence ID" value="NC_008555.1"/>
</dbReference>
<evidence type="ECO:0008006" key="3">
    <source>
        <dbReference type="Google" id="ProtNLM"/>
    </source>
</evidence>
<dbReference type="InterPro" id="IPR011664">
    <property type="entry name" value="Abi_system_AbiD/AbiF-like"/>
</dbReference>
<organism evidence="1 2">
    <name type="scientific">Listeria welshimeri serovar 6b (strain ATCC 35897 / DSM 20650 / CCUG 15529 / CIP 8149 / NCTC 11857 / SLCC 5334 / V8)</name>
    <dbReference type="NCBI Taxonomy" id="386043"/>
    <lineage>
        <taxon>Bacteria</taxon>
        <taxon>Bacillati</taxon>
        <taxon>Bacillota</taxon>
        <taxon>Bacilli</taxon>
        <taxon>Bacillales</taxon>
        <taxon>Listeriaceae</taxon>
        <taxon>Listeria</taxon>
    </lineage>
</organism>
<name>A0AG91_LISW6</name>
<reference evidence="1 2" key="1">
    <citation type="journal article" date="2006" name="J. Bacteriol.">
        <title>Whole-genome sequence of Listeria welshimeri reveals common steps in genome reduction with Listeria innocua as compared to Listeria monocytogenes.</title>
        <authorList>
            <person name="Hain T."/>
            <person name="Steinweg C."/>
            <person name="Kuenne C.T."/>
            <person name="Billion A."/>
            <person name="Ghai R."/>
            <person name="Chatterjee S.S."/>
            <person name="Domann E."/>
            <person name="Kaerst U."/>
            <person name="Goesmann A."/>
            <person name="Bekel T."/>
            <person name="Bartels D."/>
            <person name="Kaiser O."/>
            <person name="Meyer F."/>
            <person name="Puehler A."/>
            <person name="Weisshaar B."/>
            <person name="Wehland J."/>
            <person name="Liang C."/>
            <person name="Dandekar T."/>
            <person name="Lampidis R."/>
            <person name="Kreft J."/>
            <person name="Goebel W."/>
            <person name="Chakraborty T."/>
        </authorList>
    </citation>
    <scope>NUCLEOTIDE SEQUENCE [LARGE SCALE GENOMIC DNA]</scope>
    <source>
        <strain evidence="2">ATCC 35897 / DSM 20650 / CIP 8149 / NCTC 11857 / SLCC 5334 / V8</strain>
    </source>
</reference>
<dbReference type="KEGG" id="lwe:lwe0605"/>
<dbReference type="GeneID" id="61188493"/>
<dbReference type="eggNOG" id="COG4823">
    <property type="taxonomic scope" value="Bacteria"/>
</dbReference>
<evidence type="ECO:0000313" key="1">
    <source>
        <dbReference type="EMBL" id="CAK20023.1"/>
    </source>
</evidence>
<dbReference type="HOGENOM" id="CLU_064892_0_0_9"/>
<gene>
    <name evidence="1" type="ordered locus">lwe0605</name>
</gene>
<dbReference type="Pfam" id="PF07751">
    <property type="entry name" value="Abi_2"/>
    <property type="match status" value="1"/>
</dbReference>
<dbReference type="AlphaFoldDB" id="A0AG91"/>
<dbReference type="Proteomes" id="UP000000779">
    <property type="component" value="Chromosome"/>
</dbReference>
<protein>
    <recommendedName>
        <fullName evidence="3">Abi family protein</fullName>
    </recommendedName>
</protein>
<dbReference type="OrthoDB" id="5363652at2"/>
<sequence length="302" mass="36154">MENIKKKKLLTYDELIEKMNVKGIKFNIINETEAIEILKENNYFYKLGSYRKNYEKDPTGKYKNLEFAYLSDLAILDMRLRYILLEMCLDIEHSIKTKILKNITLDKIEDGYGIVKSFFAVDSNRKRRLFEKEMFFNQDGTQIYTEIYTKYYEETPVWVALELMSYGSFTMFVEYYYANVFFNKENFKMANELLKFAKNIRNKAAHSTPLILGIKQGRTNNLFLKANNIYLSPNQLRVKRIHDIFAVVLLHKKYCSTGVQDNKKEVFREFVKRCDRNKEFYKQNNDIKRFFSALRLIVDKVY</sequence>
<accession>A0AG91</accession>
<proteinExistence type="predicted"/>
<dbReference type="EMBL" id="AM263198">
    <property type="protein sequence ID" value="CAK20023.1"/>
    <property type="molecule type" value="Genomic_DNA"/>
</dbReference>
<evidence type="ECO:0000313" key="2">
    <source>
        <dbReference type="Proteomes" id="UP000000779"/>
    </source>
</evidence>